<gene>
    <name evidence="2" type="ORF">CP967_01340</name>
</gene>
<evidence type="ECO:0008006" key="4">
    <source>
        <dbReference type="Google" id="ProtNLM"/>
    </source>
</evidence>
<dbReference type="KEGG" id="snk:CP967_01340"/>
<dbReference type="AlphaFoldDB" id="A0A5J6F363"/>
<organism evidence="2 3">
    <name type="scientific">Streptomyces nitrosporeus</name>
    <dbReference type="NCBI Taxonomy" id="28894"/>
    <lineage>
        <taxon>Bacteria</taxon>
        <taxon>Bacillati</taxon>
        <taxon>Actinomycetota</taxon>
        <taxon>Actinomycetes</taxon>
        <taxon>Kitasatosporales</taxon>
        <taxon>Streptomycetaceae</taxon>
        <taxon>Streptomyces</taxon>
    </lineage>
</organism>
<name>A0A5J6F363_9ACTN</name>
<accession>A0A5J6F363</accession>
<sequence>MTRNARIGAALVGGYLLGRTKKARLAIGFGMFLAGRKLPLDPQRLGKMLAGSPVLGALNDQVRKEIVEATRSAATGALTQRATGLADALQRRTRELEDPKARDEDDDEPLDEEPADDEPADDEEPDDGHRDERDEDGEGDGKPASRRKQSTGSSGSSGRPAAKARAKTKSSAESTGRAASRPRRTASGGAAGKKTAGTARKAASGARKSTSSAARKTRGGDDRG</sequence>
<evidence type="ECO:0000313" key="2">
    <source>
        <dbReference type="EMBL" id="QEU70778.1"/>
    </source>
</evidence>
<dbReference type="OrthoDB" id="4966929at2"/>
<dbReference type="RefSeq" id="WP_150486140.1">
    <property type="nucleotide sequence ID" value="NZ_BMUV01000030.1"/>
</dbReference>
<feature type="compositionally biased region" description="Basic and acidic residues" evidence="1">
    <location>
        <begin position="89"/>
        <end position="103"/>
    </location>
</feature>
<feature type="region of interest" description="Disordered" evidence="1">
    <location>
        <begin position="81"/>
        <end position="224"/>
    </location>
</feature>
<evidence type="ECO:0000256" key="1">
    <source>
        <dbReference type="SAM" id="MobiDB-lite"/>
    </source>
</evidence>
<keyword evidence="3" id="KW-1185">Reference proteome</keyword>
<feature type="compositionally biased region" description="Acidic residues" evidence="1">
    <location>
        <begin position="104"/>
        <end position="126"/>
    </location>
</feature>
<dbReference type="Proteomes" id="UP000326178">
    <property type="component" value="Chromosome"/>
</dbReference>
<proteinExistence type="predicted"/>
<evidence type="ECO:0000313" key="3">
    <source>
        <dbReference type="Proteomes" id="UP000326178"/>
    </source>
</evidence>
<reference evidence="2 3" key="1">
    <citation type="submission" date="2017-09" db="EMBL/GenBank/DDBJ databases">
        <authorList>
            <person name="Lee N."/>
            <person name="Cho B.-K."/>
        </authorList>
    </citation>
    <scope>NUCLEOTIDE SEQUENCE [LARGE SCALE GENOMIC DNA]</scope>
    <source>
        <strain evidence="2 3">ATCC 12769</strain>
    </source>
</reference>
<feature type="compositionally biased region" description="Low complexity" evidence="1">
    <location>
        <begin position="185"/>
        <end position="214"/>
    </location>
</feature>
<protein>
    <recommendedName>
        <fullName evidence="4">DNA primase</fullName>
    </recommendedName>
</protein>
<dbReference type="EMBL" id="CP023702">
    <property type="protein sequence ID" value="QEU70778.1"/>
    <property type="molecule type" value="Genomic_DNA"/>
</dbReference>